<comment type="caution">
    <text evidence="3">The sequence shown here is derived from an EMBL/GenBank/DDBJ whole genome shotgun (WGS) entry which is preliminary data.</text>
</comment>
<keyword evidence="1" id="KW-0238">DNA-binding</keyword>
<dbReference type="InterPro" id="IPR014710">
    <property type="entry name" value="RmlC-like_jellyroll"/>
</dbReference>
<name>A0AAE3JHU1_9SPIR</name>
<protein>
    <submittedName>
        <fullName evidence="3">AraC family ligand binding domain-containing protein</fullName>
    </submittedName>
</protein>
<accession>A0AAE3JHU1</accession>
<evidence type="ECO:0000313" key="3">
    <source>
        <dbReference type="EMBL" id="MCD1653381.1"/>
    </source>
</evidence>
<reference evidence="3" key="1">
    <citation type="submission" date="2021-08" db="EMBL/GenBank/DDBJ databases">
        <title>Comparative analyses of Brucepasteria parasyntrophica and Teretinema zuelzerae.</title>
        <authorList>
            <person name="Song Y."/>
            <person name="Brune A."/>
        </authorList>
    </citation>
    <scope>NUCLEOTIDE SEQUENCE</scope>
    <source>
        <strain evidence="3">DSM 1903</strain>
    </source>
</reference>
<organism evidence="3 4">
    <name type="scientific">Teretinema zuelzerae</name>
    <dbReference type="NCBI Taxonomy" id="156"/>
    <lineage>
        <taxon>Bacteria</taxon>
        <taxon>Pseudomonadati</taxon>
        <taxon>Spirochaetota</taxon>
        <taxon>Spirochaetia</taxon>
        <taxon>Spirochaetales</taxon>
        <taxon>Treponemataceae</taxon>
        <taxon>Teretinema</taxon>
    </lineage>
</organism>
<dbReference type="GO" id="GO:0006355">
    <property type="term" value="P:regulation of DNA-templated transcription"/>
    <property type="evidence" value="ECO:0007669"/>
    <property type="project" value="InterPro"/>
</dbReference>
<dbReference type="AlphaFoldDB" id="A0AAE3JHU1"/>
<dbReference type="GO" id="GO:0003677">
    <property type="term" value="F:DNA binding"/>
    <property type="evidence" value="ECO:0007669"/>
    <property type="project" value="UniProtKB-KW"/>
</dbReference>
<proteinExistence type="predicted"/>
<dbReference type="Proteomes" id="UP001198163">
    <property type="component" value="Unassembled WGS sequence"/>
</dbReference>
<dbReference type="RefSeq" id="WP_230752317.1">
    <property type="nucleotide sequence ID" value="NZ_JAINWA010000001.1"/>
</dbReference>
<gene>
    <name evidence="3" type="ORF">K7J14_01545</name>
</gene>
<evidence type="ECO:0000256" key="1">
    <source>
        <dbReference type="ARBA" id="ARBA00023125"/>
    </source>
</evidence>
<dbReference type="Gene3D" id="2.60.120.10">
    <property type="entry name" value="Jelly Rolls"/>
    <property type="match status" value="1"/>
</dbReference>
<dbReference type="InterPro" id="IPR037923">
    <property type="entry name" value="HTH-like"/>
</dbReference>
<dbReference type="EMBL" id="JAINWA010000001">
    <property type="protein sequence ID" value="MCD1653381.1"/>
    <property type="molecule type" value="Genomic_DNA"/>
</dbReference>
<dbReference type="Pfam" id="PF02311">
    <property type="entry name" value="AraC_binding"/>
    <property type="match status" value="1"/>
</dbReference>
<sequence length="142" mass="15366">MRIKTMPLHTTAATAARAKMSLNRLNPGIEVKTGMNQYSSRPHIHQSWSLSIVLRGATRVSLGNWKSELVEDQFIAIPPGMPHLCSPEPLQPFGYAVLYLPLDYIGAAQSPAAIATANSAAPILFLTIILAPLEMPSVSSFL</sequence>
<dbReference type="SUPFAM" id="SSF51215">
    <property type="entry name" value="Regulatory protein AraC"/>
    <property type="match status" value="1"/>
</dbReference>
<keyword evidence="4" id="KW-1185">Reference proteome</keyword>
<dbReference type="InterPro" id="IPR003313">
    <property type="entry name" value="AraC-bd"/>
</dbReference>
<evidence type="ECO:0000259" key="2">
    <source>
        <dbReference type="Pfam" id="PF02311"/>
    </source>
</evidence>
<feature type="domain" description="AraC-type arabinose-binding/dimerisation" evidence="2">
    <location>
        <begin position="27"/>
        <end position="108"/>
    </location>
</feature>
<evidence type="ECO:0000313" key="4">
    <source>
        <dbReference type="Proteomes" id="UP001198163"/>
    </source>
</evidence>